<sequence>MQVKALIASLFLAATVAAAPAKEGSRRGKPEFPSNENSFNNIGNGIGKDTENNPTVGNDVGSHNGNNNGNGNTIGSNNQLTGDNEFLNDFLNVNYDD</sequence>
<evidence type="ECO:0000256" key="1">
    <source>
        <dbReference type="SAM" id="MobiDB-lite"/>
    </source>
</evidence>
<evidence type="ECO:0000256" key="2">
    <source>
        <dbReference type="SAM" id="SignalP"/>
    </source>
</evidence>
<evidence type="ECO:0000313" key="4">
    <source>
        <dbReference type="Proteomes" id="UP000286045"/>
    </source>
</evidence>
<feature type="compositionally biased region" description="Low complexity" evidence="1">
    <location>
        <begin position="57"/>
        <end position="78"/>
    </location>
</feature>
<organism evidence="3 4">
    <name type="scientific">Xylaria grammica</name>
    <dbReference type="NCBI Taxonomy" id="363999"/>
    <lineage>
        <taxon>Eukaryota</taxon>
        <taxon>Fungi</taxon>
        <taxon>Dikarya</taxon>
        <taxon>Ascomycota</taxon>
        <taxon>Pezizomycotina</taxon>
        <taxon>Sordariomycetes</taxon>
        <taxon>Xylariomycetidae</taxon>
        <taxon>Xylariales</taxon>
        <taxon>Xylariaceae</taxon>
        <taxon>Xylaria</taxon>
    </lineage>
</organism>
<gene>
    <name evidence="3" type="ORF">EKO27_g993</name>
</gene>
<dbReference type="AlphaFoldDB" id="A0A439DID7"/>
<comment type="caution">
    <text evidence="3">The sequence shown here is derived from an EMBL/GenBank/DDBJ whole genome shotgun (WGS) entry which is preliminary data.</text>
</comment>
<evidence type="ECO:0000313" key="3">
    <source>
        <dbReference type="EMBL" id="RWA14151.1"/>
    </source>
</evidence>
<reference evidence="3 4" key="1">
    <citation type="submission" date="2018-12" db="EMBL/GenBank/DDBJ databases">
        <title>Draft genome sequence of Xylaria grammica IHI A82.</title>
        <authorList>
            <person name="Buettner E."/>
            <person name="Kellner H."/>
        </authorList>
    </citation>
    <scope>NUCLEOTIDE SEQUENCE [LARGE SCALE GENOMIC DNA]</scope>
    <source>
        <strain evidence="3 4">IHI A82</strain>
    </source>
</reference>
<feature type="region of interest" description="Disordered" evidence="1">
    <location>
        <begin position="18"/>
        <end position="84"/>
    </location>
</feature>
<accession>A0A439DID7</accession>
<protein>
    <submittedName>
        <fullName evidence="3">Uncharacterized protein</fullName>
    </submittedName>
</protein>
<dbReference type="EMBL" id="RYZI01000013">
    <property type="protein sequence ID" value="RWA14151.1"/>
    <property type="molecule type" value="Genomic_DNA"/>
</dbReference>
<name>A0A439DID7_9PEZI</name>
<keyword evidence="2" id="KW-0732">Signal</keyword>
<feature type="signal peptide" evidence="2">
    <location>
        <begin position="1"/>
        <end position="18"/>
    </location>
</feature>
<dbReference type="Proteomes" id="UP000286045">
    <property type="component" value="Unassembled WGS sequence"/>
</dbReference>
<proteinExistence type="predicted"/>
<feature type="chain" id="PRO_5019148845" evidence="2">
    <location>
        <begin position="19"/>
        <end position="97"/>
    </location>
</feature>
<feature type="compositionally biased region" description="Polar residues" evidence="1">
    <location>
        <begin position="34"/>
        <end position="43"/>
    </location>
</feature>
<keyword evidence="4" id="KW-1185">Reference proteome</keyword>